<dbReference type="AlphaFoldDB" id="A0A239VDM7"/>
<feature type="domain" description="Methyltransferase" evidence="2">
    <location>
        <begin position="49"/>
        <end position="139"/>
    </location>
</feature>
<sequence length="210" mass="22895">MAHEHSGNSDATYFNDAAKTWESPEKTARSQRIADAIRQRIPMRSEWHVLDLGAGTGQLGRALAEHVAHVLLIDTSEGMIDVAMDAIAGHSRVQARVHNLLDEPLNDSFDLVVSTMALHHIPDTRAALRSIRGALAPGGWVALADLDHDPENLFHADTHTGHRGIERDVLREDLVREGFVDVQVETAATVVKAKGGVAREFSVFLATGHL</sequence>
<organism evidence="3 4">
    <name type="scientific">Dermatophilus congolensis</name>
    <dbReference type="NCBI Taxonomy" id="1863"/>
    <lineage>
        <taxon>Bacteria</taxon>
        <taxon>Bacillati</taxon>
        <taxon>Actinomycetota</taxon>
        <taxon>Actinomycetes</taxon>
        <taxon>Micrococcales</taxon>
        <taxon>Dermatophilaceae</taxon>
        <taxon>Dermatophilus</taxon>
    </lineage>
</organism>
<name>A0A239VDM7_9MICO</name>
<accession>A0A239VDM7</accession>
<dbReference type="InterPro" id="IPR041698">
    <property type="entry name" value="Methyltransf_25"/>
</dbReference>
<dbReference type="EMBL" id="LT906453">
    <property type="protein sequence ID" value="SNV19584.1"/>
    <property type="molecule type" value="Genomic_DNA"/>
</dbReference>
<protein>
    <submittedName>
        <fullName evidence="3">Uncharacterized methyltransferase ycgJ</fullName>
        <ecNumber evidence="3">2.1.1.-</ecNumber>
    </submittedName>
</protein>
<dbReference type="RefSeq" id="WP_028327631.1">
    <property type="nucleotide sequence ID" value="NZ_JAAFNI010000001.1"/>
</dbReference>
<evidence type="ECO:0000313" key="3">
    <source>
        <dbReference type="EMBL" id="SNV19584.1"/>
    </source>
</evidence>
<dbReference type="PANTHER" id="PTHR43861:SF3">
    <property type="entry name" value="PUTATIVE (AFU_ORTHOLOGUE AFUA_2G14390)-RELATED"/>
    <property type="match status" value="1"/>
</dbReference>
<gene>
    <name evidence="3" type="primary">ycgJ</name>
    <name evidence="3" type="ORF">SAMEA4475696_00744</name>
</gene>
<evidence type="ECO:0000313" key="4">
    <source>
        <dbReference type="Proteomes" id="UP000242637"/>
    </source>
</evidence>
<dbReference type="GO" id="GO:0032259">
    <property type="term" value="P:methylation"/>
    <property type="evidence" value="ECO:0007669"/>
    <property type="project" value="UniProtKB-KW"/>
</dbReference>
<dbReference type="InterPro" id="IPR029063">
    <property type="entry name" value="SAM-dependent_MTases_sf"/>
</dbReference>
<dbReference type="Proteomes" id="UP000242637">
    <property type="component" value="Chromosome 1"/>
</dbReference>
<dbReference type="PANTHER" id="PTHR43861">
    <property type="entry name" value="TRANS-ACONITATE 2-METHYLTRANSFERASE-RELATED"/>
    <property type="match status" value="1"/>
</dbReference>
<dbReference type="EC" id="2.1.1.-" evidence="3"/>
<dbReference type="Pfam" id="PF13649">
    <property type="entry name" value="Methyltransf_25"/>
    <property type="match status" value="1"/>
</dbReference>
<evidence type="ECO:0000256" key="1">
    <source>
        <dbReference type="ARBA" id="ARBA00022679"/>
    </source>
</evidence>
<dbReference type="GeneID" id="63459008"/>
<dbReference type="CDD" id="cd02440">
    <property type="entry name" value="AdoMet_MTases"/>
    <property type="match status" value="1"/>
</dbReference>
<proteinExistence type="predicted"/>
<dbReference type="OrthoDB" id="9791837at2"/>
<dbReference type="Gene3D" id="3.40.50.150">
    <property type="entry name" value="Vaccinia Virus protein VP39"/>
    <property type="match status" value="1"/>
</dbReference>
<dbReference type="SUPFAM" id="SSF53335">
    <property type="entry name" value="S-adenosyl-L-methionine-dependent methyltransferases"/>
    <property type="match status" value="1"/>
</dbReference>
<reference evidence="3 4" key="1">
    <citation type="submission" date="2017-06" db="EMBL/GenBank/DDBJ databases">
        <authorList>
            <consortium name="Pathogen Informatics"/>
        </authorList>
    </citation>
    <scope>NUCLEOTIDE SEQUENCE [LARGE SCALE GENOMIC DNA]</scope>
    <source>
        <strain evidence="3 4">NCTC13039</strain>
    </source>
</reference>
<dbReference type="GO" id="GO:0008168">
    <property type="term" value="F:methyltransferase activity"/>
    <property type="evidence" value="ECO:0007669"/>
    <property type="project" value="UniProtKB-KW"/>
</dbReference>
<keyword evidence="1 3" id="KW-0808">Transferase</keyword>
<keyword evidence="4" id="KW-1185">Reference proteome</keyword>
<dbReference type="KEGG" id="dco:SAMEA4475696_0744"/>
<dbReference type="STRING" id="1121387.GCA_000429885_01840"/>
<evidence type="ECO:0000259" key="2">
    <source>
        <dbReference type="Pfam" id="PF13649"/>
    </source>
</evidence>
<keyword evidence="3" id="KW-0489">Methyltransferase</keyword>